<dbReference type="EMBL" id="JAEAOA010000953">
    <property type="protein sequence ID" value="KAK3607048.1"/>
    <property type="molecule type" value="Genomic_DNA"/>
</dbReference>
<feature type="region of interest" description="Disordered" evidence="1">
    <location>
        <begin position="73"/>
        <end position="93"/>
    </location>
</feature>
<comment type="caution">
    <text evidence="2">The sequence shown here is derived from an EMBL/GenBank/DDBJ whole genome shotgun (WGS) entry which is preliminary data.</text>
</comment>
<accession>A0AAE0W9H1</accession>
<organism evidence="2 3">
    <name type="scientific">Potamilus streckersoni</name>
    <dbReference type="NCBI Taxonomy" id="2493646"/>
    <lineage>
        <taxon>Eukaryota</taxon>
        <taxon>Metazoa</taxon>
        <taxon>Spiralia</taxon>
        <taxon>Lophotrochozoa</taxon>
        <taxon>Mollusca</taxon>
        <taxon>Bivalvia</taxon>
        <taxon>Autobranchia</taxon>
        <taxon>Heteroconchia</taxon>
        <taxon>Palaeoheterodonta</taxon>
        <taxon>Unionida</taxon>
        <taxon>Unionoidea</taxon>
        <taxon>Unionidae</taxon>
        <taxon>Ambleminae</taxon>
        <taxon>Lampsilini</taxon>
        <taxon>Potamilus</taxon>
    </lineage>
</organism>
<feature type="compositionally biased region" description="Basic and acidic residues" evidence="1">
    <location>
        <begin position="11"/>
        <end position="23"/>
    </location>
</feature>
<evidence type="ECO:0000256" key="1">
    <source>
        <dbReference type="SAM" id="MobiDB-lite"/>
    </source>
</evidence>
<feature type="region of interest" description="Disordered" evidence="1">
    <location>
        <begin position="1"/>
        <end position="25"/>
    </location>
</feature>
<dbReference type="Proteomes" id="UP001195483">
    <property type="component" value="Unassembled WGS sequence"/>
</dbReference>
<proteinExistence type="predicted"/>
<reference evidence="2" key="3">
    <citation type="submission" date="2023-05" db="EMBL/GenBank/DDBJ databases">
        <authorList>
            <person name="Smith C.H."/>
        </authorList>
    </citation>
    <scope>NUCLEOTIDE SEQUENCE</scope>
    <source>
        <strain evidence="2">CHS0354</strain>
        <tissue evidence="2">Mantle</tissue>
    </source>
</reference>
<sequence>MQDGSTEENAEEKGQRENIRASDTESGVLELVKVELTMNPVSTTVINFQNRMLHLKKMADIEDDICWKDTTEFEDHSEFEHEEEDGSYHAATR</sequence>
<reference evidence="2" key="2">
    <citation type="journal article" date="2021" name="Genome Biol. Evol.">
        <title>Developing a high-quality reference genome for a parasitic bivalve with doubly uniparental inheritance (Bivalvia: Unionida).</title>
        <authorList>
            <person name="Smith C.H."/>
        </authorList>
    </citation>
    <scope>NUCLEOTIDE SEQUENCE</scope>
    <source>
        <strain evidence="2">CHS0354</strain>
        <tissue evidence="2">Mantle</tissue>
    </source>
</reference>
<evidence type="ECO:0000313" key="2">
    <source>
        <dbReference type="EMBL" id="KAK3607048.1"/>
    </source>
</evidence>
<feature type="compositionally biased region" description="Acidic residues" evidence="1">
    <location>
        <begin position="1"/>
        <end position="10"/>
    </location>
</feature>
<protein>
    <submittedName>
        <fullName evidence="2">Uncharacterized protein</fullName>
    </submittedName>
</protein>
<name>A0AAE0W9H1_9BIVA</name>
<dbReference type="AlphaFoldDB" id="A0AAE0W9H1"/>
<gene>
    <name evidence="2" type="ORF">CHS0354_015359</name>
</gene>
<reference evidence="2" key="1">
    <citation type="journal article" date="2021" name="Genome Biol. Evol.">
        <title>A High-Quality Reference Genome for a Parasitic Bivalve with Doubly Uniparental Inheritance (Bivalvia: Unionida).</title>
        <authorList>
            <person name="Smith C.H."/>
        </authorList>
    </citation>
    <scope>NUCLEOTIDE SEQUENCE</scope>
    <source>
        <strain evidence="2">CHS0354</strain>
    </source>
</reference>
<evidence type="ECO:0000313" key="3">
    <source>
        <dbReference type="Proteomes" id="UP001195483"/>
    </source>
</evidence>
<keyword evidence="3" id="KW-1185">Reference proteome</keyword>